<dbReference type="SUPFAM" id="SSF52540">
    <property type="entry name" value="P-loop containing nucleoside triphosphate hydrolases"/>
    <property type="match status" value="2"/>
</dbReference>
<dbReference type="HAMAP" id="MF_00195">
    <property type="entry name" value="GTPase_Der"/>
    <property type="match status" value="1"/>
</dbReference>
<feature type="binding site" evidence="8">
    <location>
        <begin position="12"/>
        <end position="19"/>
    </location>
    <ligand>
        <name>GTP</name>
        <dbReference type="ChEBI" id="CHEBI:37565"/>
        <label>1</label>
    </ligand>
</feature>
<comment type="caution">
    <text evidence="12">The sequence shown here is derived from an EMBL/GenBank/DDBJ whole genome shotgun (WGS) entry which is preliminary data.</text>
</comment>
<comment type="subunit">
    <text evidence="8">Associates with the 50S ribosomal subunit.</text>
</comment>
<dbReference type="Gene3D" id="3.40.50.300">
    <property type="entry name" value="P-loop containing nucleotide triphosphate hydrolases"/>
    <property type="match status" value="2"/>
</dbReference>
<dbReference type="SMART" id="SM00382">
    <property type="entry name" value="AAA"/>
    <property type="match status" value="2"/>
</dbReference>
<feature type="domain" description="EngA-type G" evidence="11">
    <location>
        <begin position="177"/>
        <end position="355"/>
    </location>
</feature>
<evidence type="ECO:0000313" key="13">
    <source>
        <dbReference type="Proteomes" id="UP000192611"/>
    </source>
</evidence>
<dbReference type="PIRSF" id="PIRSF006485">
    <property type="entry name" value="GTP-binding_EngA"/>
    <property type="match status" value="1"/>
</dbReference>
<feature type="binding site" evidence="8">
    <location>
        <begin position="120"/>
        <end position="123"/>
    </location>
    <ligand>
        <name>GTP</name>
        <dbReference type="ChEBI" id="CHEBI:37565"/>
        <label>1</label>
    </ligand>
</feature>
<reference evidence="13" key="1">
    <citation type="submission" date="2017-03" db="EMBL/GenBank/DDBJ databases">
        <title>Novel pathways for hydrocarbon cycling and metabolic interdependencies in hydrothermal sediment communities.</title>
        <authorList>
            <person name="Dombrowski N."/>
            <person name="Seitz K."/>
            <person name="Teske A."/>
            <person name="Baker B."/>
        </authorList>
    </citation>
    <scope>NUCLEOTIDE SEQUENCE [LARGE SCALE GENOMIC DNA]</scope>
</reference>
<evidence type="ECO:0000256" key="4">
    <source>
        <dbReference type="ARBA" id="ARBA00022737"/>
    </source>
</evidence>
<evidence type="ECO:0000259" key="11">
    <source>
        <dbReference type="PROSITE" id="PS51712"/>
    </source>
</evidence>
<feature type="binding site" evidence="8">
    <location>
        <begin position="297"/>
        <end position="300"/>
    </location>
    <ligand>
        <name>GTP</name>
        <dbReference type="ChEBI" id="CHEBI:37565"/>
        <label>2</label>
    </ligand>
</feature>
<evidence type="ECO:0000313" key="12">
    <source>
        <dbReference type="EMBL" id="OQX90976.1"/>
    </source>
</evidence>
<comment type="caution">
    <text evidence="8">Lacks conserved residue(s) required for the propagation of feature annotation.</text>
</comment>
<dbReference type="AlphaFoldDB" id="A0A1W9S2M8"/>
<dbReference type="InterPro" id="IPR031166">
    <property type="entry name" value="G_ENGA"/>
</dbReference>
<dbReference type="GO" id="GO:0005525">
    <property type="term" value="F:GTP binding"/>
    <property type="evidence" value="ECO:0007669"/>
    <property type="project" value="UniProtKB-UniRule"/>
</dbReference>
<evidence type="ECO:0000256" key="5">
    <source>
        <dbReference type="ARBA" id="ARBA00022741"/>
    </source>
</evidence>
<keyword evidence="3 8" id="KW-0690">Ribosome biogenesis</keyword>
<dbReference type="InterPro" id="IPR027417">
    <property type="entry name" value="P-loop_NTPase"/>
</dbReference>
<protein>
    <recommendedName>
        <fullName evidence="2 8">GTPase Der</fullName>
    </recommendedName>
    <alternativeName>
        <fullName evidence="7 8">GTP-binding protein EngA</fullName>
    </alternativeName>
</protein>
<evidence type="ECO:0000256" key="6">
    <source>
        <dbReference type="ARBA" id="ARBA00023134"/>
    </source>
</evidence>
<gene>
    <name evidence="8" type="primary">der</name>
    <name evidence="12" type="ORF">B6D57_01380</name>
</gene>
<dbReference type="EMBL" id="NATQ01000017">
    <property type="protein sequence ID" value="OQX90976.1"/>
    <property type="molecule type" value="Genomic_DNA"/>
</dbReference>
<keyword evidence="6 8" id="KW-0342">GTP-binding</keyword>
<keyword evidence="4 10" id="KW-0677">Repeat</keyword>
<dbReference type="Pfam" id="PF01926">
    <property type="entry name" value="MMR_HSR1"/>
    <property type="match status" value="2"/>
</dbReference>
<evidence type="ECO:0000256" key="2">
    <source>
        <dbReference type="ARBA" id="ARBA00020953"/>
    </source>
</evidence>
<dbReference type="Proteomes" id="UP000192611">
    <property type="component" value="Unassembled WGS sequence"/>
</dbReference>
<evidence type="ECO:0000256" key="1">
    <source>
        <dbReference type="ARBA" id="ARBA00008279"/>
    </source>
</evidence>
<dbReference type="CDD" id="cd01894">
    <property type="entry name" value="EngA1"/>
    <property type="match status" value="1"/>
</dbReference>
<dbReference type="InterPro" id="IPR015946">
    <property type="entry name" value="KH_dom-like_a/b"/>
</dbReference>
<dbReference type="NCBIfam" id="TIGR00231">
    <property type="entry name" value="small_GTP"/>
    <property type="match status" value="2"/>
</dbReference>
<dbReference type="PROSITE" id="PS51712">
    <property type="entry name" value="G_ENGA"/>
    <property type="match status" value="1"/>
</dbReference>
<evidence type="ECO:0000256" key="7">
    <source>
        <dbReference type="ARBA" id="ARBA00032345"/>
    </source>
</evidence>
<comment type="similarity">
    <text evidence="1 8 9 10">Belongs to the TRAFAC class TrmE-Era-EngA-EngB-Septin-like GTPase superfamily. EngA (Der) GTPase family.</text>
</comment>
<dbReference type="InterPro" id="IPR006073">
    <property type="entry name" value="GTP-bd"/>
</dbReference>
<comment type="function">
    <text evidence="8 10">GTPase that plays an essential role in the late steps of ribosome biogenesis.</text>
</comment>
<evidence type="ECO:0000256" key="8">
    <source>
        <dbReference type="HAMAP-Rule" id="MF_00195"/>
    </source>
</evidence>
<organism evidence="12 13">
    <name type="scientific">Candidatus Coatesbacteria bacterium 4484_99</name>
    <dbReference type="NCBI Taxonomy" id="1970774"/>
    <lineage>
        <taxon>Bacteria</taxon>
        <taxon>Candidatus Coatesiibacteriota</taxon>
    </lineage>
</organism>
<dbReference type="InterPro" id="IPR016484">
    <property type="entry name" value="GTPase_Der"/>
</dbReference>
<dbReference type="PANTHER" id="PTHR43834:SF6">
    <property type="entry name" value="GTPASE DER"/>
    <property type="match status" value="1"/>
</dbReference>
<dbReference type="GO" id="GO:0043022">
    <property type="term" value="F:ribosome binding"/>
    <property type="evidence" value="ECO:0007669"/>
    <property type="project" value="TreeGrafter"/>
</dbReference>
<dbReference type="InterPro" id="IPR005225">
    <property type="entry name" value="Small_GTP-bd"/>
</dbReference>
<evidence type="ECO:0000256" key="3">
    <source>
        <dbReference type="ARBA" id="ARBA00022517"/>
    </source>
</evidence>
<evidence type="ECO:0000256" key="10">
    <source>
        <dbReference type="RuleBase" id="RU004481"/>
    </source>
</evidence>
<dbReference type="Gene3D" id="3.30.300.20">
    <property type="match status" value="1"/>
</dbReference>
<dbReference type="PANTHER" id="PTHR43834">
    <property type="entry name" value="GTPASE DER"/>
    <property type="match status" value="1"/>
</dbReference>
<accession>A0A1W9S2M8</accession>
<evidence type="ECO:0000256" key="9">
    <source>
        <dbReference type="PROSITE-ProRule" id="PRU01049"/>
    </source>
</evidence>
<dbReference type="CDD" id="cd01895">
    <property type="entry name" value="EngA2"/>
    <property type="match status" value="1"/>
</dbReference>
<dbReference type="FunFam" id="3.40.50.300:FF:000040">
    <property type="entry name" value="GTPase Der"/>
    <property type="match status" value="1"/>
</dbReference>
<dbReference type="NCBIfam" id="TIGR03594">
    <property type="entry name" value="GTPase_EngA"/>
    <property type="match status" value="1"/>
</dbReference>
<proteinExistence type="inferred from homology"/>
<dbReference type="InterPro" id="IPR003593">
    <property type="entry name" value="AAA+_ATPase"/>
</dbReference>
<sequence>MVKKPPKVAIVGRPNVGKSTLFRLLTRKRVIISPIPHTTRDRISALWQINDGFVELMDMGGWTEKGDALVKHIIEQIEQALSDLDLIIFMVDKTAGLNPDDIALAELLRRTDKPVILVVNKVDRESEEANAYEFASLGFDRLIPISAKGRRNISELTYAVKEVIGCLPTRSEIEEDIRVAIVGKPNVGKSSILNAILGEERVLVDSAPGTTRDTIDTYLKYHGESITLIDTAGLRRKARVKKADQIEWLSVRRAIDAIERSDVCLLILDALEPITHQDKTIASYTRDMGKGCILCVNKIDLIQEMTSRLKDEIELNVRKHMRFIPYAPVILTSAVRRKNINRLLKTILSIHQNWKRRINTSELNNIEIEPITIKGKERRVYYMAQVDTRPPKFMIASNFSDKPHFSYKRYVENRIRNNFDFTGTPIILKFKKR</sequence>
<keyword evidence="5 8" id="KW-0547">Nucleotide-binding</keyword>
<dbReference type="PRINTS" id="PR00326">
    <property type="entry name" value="GTP1OBG"/>
</dbReference>
<dbReference type="GO" id="GO:0042254">
    <property type="term" value="P:ribosome biogenesis"/>
    <property type="evidence" value="ECO:0007669"/>
    <property type="project" value="UniProtKB-KW"/>
</dbReference>
<feature type="binding site" evidence="8">
    <location>
        <begin position="230"/>
        <end position="234"/>
    </location>
    <ligand>
        <name>GTP</name>
        <dbReference type="ChEBI" id="CHEBI:37565"/>
        <label>2</label>
    </ligand>
</feature>
<dbReference type="InterPro" id="IPR032859">
    <property type="entry name" value="KH_dom-like"/>
</dbReference>
<name>A0A1W9S2M8_9BACT</name>
<feature type="binding site" evidence="8">
    <location>
        <begin position="183"/>
        <end position="190"/>
    </location>
    <ligand>
        <name>GTP</name>
        <dbReference type="ChEBI" id="CHEBI:37565"/>
        <label>2</label>
    </ligand>
</feature>
<dbReference type="Pfam" id="PF14714">
    <property type="entry name" value="KH_dom-like"/>
    <property type="match status" value="1"/>
</dbReference>